<organism evidence="2 3">
    <name type="scientific">Schinkia azotoformans LMG 9581</name>
    <dbReference type="NCBI Taxonomy" id="1131731"/>
    <lineage>
        <taxon>Bacteria</taxon>
        <taxon>Bacillati</taxon>
        <taxon>Bacillota</taxon>
        <taxon>Bacilli</taxon>
        <taxon>Bacillales</taxon>
        <taxon>Bacillaceae</taxon>
        <taxon>Calidifontibacillus/Schinkia group</taxon>
        <taxon>Schinkia</taxon>
    </lineage>
</organism>
<feature type="transmembrane region" description="Helical" evidence="1">
    <location>
        <begin position="82"/>
        <end position="104"/>
    </location>
</feature>
<comment type="caution">
    <text evidence="2">The sequence shown here is derived from an EMBL/GenBank/DDBJ whole genome shotgun (WGS) entry which is preliminary data.</text>
</comment>
<dbReference type="GeneID" id="89471178"/>
<accession>K6CQS6</accession>
<evidence type="ECO:0000256" key="1">
    <source>
        <dbReference type="SAM" id="Phobius"/>
    </source>
</evidence>
<proteinExistence type="predicted"/>
<keyword evidence="1" id="KW-1133">Transmembrane helix</keyword>
<feature type="transmembrane region" description="Helical" evidence="1">
    <location>
        <begin position="44"/>
        <end position="61"/>
    </location>
</feature>
<reference evidence="2 3" key="1">
    <citation type="journal article" date="2012" name="Front. Microbiol.">
        <title>Redundancy and modularity in membrane-associated dissimilatory nitrate reduction in Bacillus.</title>
        <authorList>
            <person name="Heylen K."/>
            <person name="Keltjens J."/>
        </authorList>
    </citation>
    <scope>NUCLEOTIDE SEQUENCE [LARGE SCALE GENOMIC DNA]</scope>
    <source>
        <strain evidence="2 3">LMG 9581</strain>
    </source>
</reference>
<evidence type="ECO:0000313" key="2">
    <source>
        <dbReference type="EMBL" id="EKN62602.1"/>
    </source>
</evidence>
<name>K6CQS6_SCHAZ</name>
<dbReference type="AlphaFoldDB" id="K6CQS6"/>
<feature type="transmembrane region" description="Helical" evidence="1">
    <location>
        <begin position="21"/>
        <end position="38"/>
    </location>
</feature>
<keyword evidence="1" id="KW-0472">Membrane</keyword>
<keyword evidence="3" id="KW-1185">Reference proteome</keyword>
<gene>
    <name evidence="2" type="ORF">BAZO_20838</name>
</gene>
<dbReference type="PATRIC" id="fig|1131731.3.peg.4250"/>
<protein>
    <submittedName>
        <fullName evidence="2">Uncharacterized protein</fullName>
    </submittedName>
</protein>
<dbReference type="EMBL" id="AJLR01000155">
    <property type="protein sequence ID" value="EKN62602.1"/>
    <property type="molecule type" value="Genomic_DNA"/>
</dbReference>
<keyword evidence="1" id="KW-0812">Transmembrane</keyword>
<evidence type="ECO:0000313" key="3">
    <source>
        <dbReference type="Proteomes" id="UP000006315"/>
    </source>
</evidence>
<dbReference type="RefSeq" id="WP_004432369.1">
    <property type="nucleotide sequence ID" value="NZ_AJLR01000155.1"/>
</dbReference>
<dbReference type="Proteomes" id="UP000006315">
    <property type="component" value="Unassembled WGS sequence"/>
</dbReference>
<sequence length="175" mass="19780">MKKFIYFLFGKPYTKSKLFSISYWITVGFYFFVVTVSVVQTVIYGGWISLLFLAIIFPVLFRIVYKVNYNILKGLKGMNKQAILILGLVFGLFTVGMFAIALLFGDNVSIGSSKSVINGEVKLSIGSLKGYHDVESFDVTKNRTVSIPYIASVGEGSFYMYVRGFQKYCMGRRNH</sequence>